<dbReference type="RefSeq" id="WP_253771844.1">
    <property type="nucleotide sequence ID" value="NZ_BAAAVE010000006.1"/>
</dbReference>
<dbReference type="GO" id="GO:0016491">
    <property type="term" value="F:oxidoreductase activity"/>
    <property type="evidence" value="ECO:0007669"/>
    <property type="project" value="UniProtKB-KW"/>
</dbReference>
<organism evidence="4 5">
    <name type="scientific">Nonomuraea roseoviolacea subsp. carminata</name>
    <dbReference type="NCBI Taxonomy" id="160689"/>
    <lineage>
        <taxon>Bacteria</taxon>
        <taxon>Bacillati</taxon>
        <taxon>Actinomycetota</taxon>
        <taxon>Actinomycetes</taxon>
        <taxon>Streptosporangiales</taxon>
        <taxon>Streptosporangiaceae</taxon>
        <taxon>Nonomuraea</taxon>
    </lineage>
</organism>
<dbReference type="InterPro" id="IPR001670">
    <property type="entry name" value="ADH_Fe/GldA"/>
</dbReference>
<evidence type="ECO:0000313" key="4">
    <source>
        <dbReference type="EMBL" id="MCP2348262.1"/>
    </source>
</evidence>
<dbReference type="InterPro" id="IPR018211">
    <property type="entry name" value="ADH_Fe_CS"/>
</dbReference>
<dbReference type="InterPro" id="IPR039697">
    <property type="entry name" value="Alcohol_dehydrogenase_Fe"/>
</dbReference>
<sequence length="430" mass="43673">MSISRLSNDALIAGPPHVLMGPGGVTDLAGAVRSAVSGTARPPRVLLVVGGGFARRPWRERVLAALRPAAVRVAVQPGMPTPECVARLAGEARAHRADVVVAVGGGSVMDAAKVVAALSAAPLSAAPPAAGPLSARPLSARPLSAGAALTSEQVVQACADGVSGAGLPVVAVPTTPGTGAEATPFATIWDVERRRKLSLRGEAVRPAVAVLDPALLAGLPGDQLAASLLDTLAQGVEAAWSTRADERSEALGAAAWAELATLLDRPRPLGPVERRAVLLAGHYAGRAIAIAGTTICHALSYPLTLRHGVRHGHACGLTLAPVLRHNAAVTEADCADPRGPERVRAAVAGVVRAAGAADPDDLALRVEAFLAVSDLPPVTGIRDDADRIAAEALGYDRAASNPRHVDAPALARLLTTLPCSDRLRGGGHAR</sequence>
<dbReference type="Proteomes" id="UP001320766">
    <property type="component" value="Unassembled WGS sequence"/>
</dbReference>
<dbReference type="PANTHER" id="PTHR11496:SF103">
    <property type="entry name" value="DEHYDROGENASE, PUTATIVE-RELATED"/>
    <property type="match status" value="1"/>
</dbReference>
<dbReference type="Gene3D" id="1.20.1090.10">
    <property type="entry name" value="Dehydroquinate synthase-like - alpha domain"/>
    <property type="match status" value="1"/>
</dbReference>
<keyword evidence="5" id="KW-1185">Reference proteome</keyword>
<dbReference type="SUPFAM" id="SSF56796">
    <property type="entry name" value="Dehydroquinate synthase-like"/>
    <property type="match status" value="1"/>
</dbReference>
<feature type="domain" description="Alcohol dehydrogenase iron-type/glycerol dehydrogenase GldA" evidence="2">
    <location>
        <begin position="15"/>
        <end position="213"/>
    </location>
</feature>
<proteinExistence type="predicted"/>
<keyword evidence="1 4" id="KW-0560">Oxidoreductase</keyword>
<comment type="caution">
    <text evidence="4">The sequence shown here is derived from an EMBL/GenBank/DDBJ whole genome shotgun (WGS) entry which is preliminary data.</text>
</comment>
<dbReference type="EC" id="1.1.1.309" evidence="4"/>
<evidence type="ECO:0000256" key="1">
    <source>
        <dbReference type="ARBA" id="ARBA00023002"/>
    </source>
</evidence>
<dbReference type="Pfam" id="PF00465">
    <property type="entry name" value="Fe-ADH"/>
    <property type="match status" value="1"/>
</dbReference>
<dbReference type="PROSITE" id="PS00913">
    <property type="entry name" value="ADH_IRON_1"/>
    <property type="match status" value="1"/>
</dbReference>
<name>A0ABT1K3R7_9ACTN</name>
<evidence type="ECO:0000259" key="3">
    <source>
        <dbReference type="Pfam" id="PF25137"/>
    </source>
</evidence>
<accession>A0ABT1K3R7</accession>
<dbReference type="PANTHER" id="PTHR11496">
    <property type="entry name" value="ALCOHOL DEHYDROGENASE"/>
    <property type="match status" value="1"/>
</dbReference>
<dbReference type="Gene3D" id="3.40.50.1970">
    <property type="match status" value="1"/>
</dbReference>
<evidence type="ECO:0000313" key="5">
    <source>
        <dbReference type="Proteomes" id="UP001320766"/>
    </source>
</evidence>
<protein>
    <submittedName>
        <fullName evidence="4">Phosphonoacetaldehyde reductase</fullName>
        <ecNumber evidence="4">1.1.1.309</ecNumber>
    </submittedName>
</protein>
<feature type="domain" description="Fe-containing alcohol dehydrogenase-like C-terminal" evidence="3">
    <location>
        <begin position="225"/>
        <end position="406"/>
    </location>
</feature>
<dbReference type="Pfam" id="PF25137">
    <property type="entry name" value="ADH_Fe_C"/>
    <property type="match status" value="1"/>
</dbReference>
<reference evidence="4 5" key="1">
    <citation type="submission" date="2022-06" db="EMBL/GenBank/DDBJ databases">
        <title>Sequencing the genomes of 1000 actinobacteria strains.</title>
        <authorList>
            <person name="Klenk H.-P."/>
        </authorList>
    </citation>
    <scope>NUCLEOTIDE SEQUENCE [LARGE SCALE GENOMIC DNA]</scope>
    <source>
        <strain evidence="4 5">DSM 44170</strain>
    </source>
</reference>
<gene>
    <name evidence="4" type="ORF">HD595_004384</name>
</gene>
<evidence type="ECO:0000259" key="2">
    <source>
        <dbReference type="Pfam" id="PF00465"/>
    </source>
</evidence>
<dbReference type="EMBL" id="JAMZEC010000001">
    <property type="protein sequence ID" value="MCP2348262.1"/>
    <property type="molecule type" value="Genomic_DNA"/>
</dbReference>
<dbReference type="InterPro" id="IPR056798">
    <property type="entry name" value="ADH_Fe_C"/>
</dbReference>